<reference evidence="2" key="3">
    <citation type="submission" date="2025-09" db="UniProtKB">
        <authorList>
            <consortium name="Ensembl"/>
        </authorList>
    </citation>
    <scope>IDENTIFICATION</scope>
</reference>
<dbReference type="Pfam" id="PF11566">
    <property type="entry name" value="PI31_Prot_N"/>
    <property type="match status" value="1"/>
</dbReference>
<dbReference type="InterPro" id="IPR021625">
    <property type="entry name" value="PI31_Prot_N"/>
</dbReference>
<evidence type="ECO:0000313" key="3">
    <source>
        <dbReference type="Proteomes" id="UP000007875"/>
    </source>
</evidence>
<name>H2YQ64_CIOSA</name>
<dbReference type="HOGENOM" id="CLU_992203_0_0_1"/>
<proteinExistence type="predicted"/>
<dbReference type="FunCoup" id="H2YQ64">
    <property type="interactions" value="143"/>
</dbReference>
<reference evidence="3" key="1">
    <citation type="submission" date="2003-08" db="EMBL/GenBank/DDBJ databases">
        <authorList>
            <person name="Birren B."/>
            <person name="Nusbaum C."/>
            <person name="Abebe A."/>
            <person name="Abouelleil A."/>
            <person name="Adekoya E."/>
            <person name="Ait-zahra M."/>
            <person name="Allen N."/>
            <person name="Allen T."/>
            <person name="An P."/>
            <person name="Anderson M."/>
            <person name="Anderson S."/>
            <person name="Arachchi H."/>
            <person name="Armbruster J."/>
            <person name="Bachantsang P."/>
            <person name="Baldwin J."/>
            <person name="Barry A."/>
            <person name="Bayul T."/>
            <person name="Blitshsteyn B."/>
            <person name="Bloom T."/>
            <person name="Blye J."/>
            <person name="Boguslavskiy L."/>
            <person name="Borowsky M."/>
            <person name="Boukhgalter B."/>
            <person name="Brunache A."/>
            <person name="Butler J."/>
            <person name="Calixte N."/>
            <person name="Calvo S."/>
            <person name="Camarata J."/>
            <person name="Campo K."/>
            <person name="Chang J."/>
            <person name="Cheshatsang Y."/>
            <person name="Citroen M."/>
            <person name="Collymore A."/>
            <person name="Considine T."/>
            <person name="Cook A."/>
            <person name="Cooke P."/>
            <person name="Corum B."/>
            <person name="Cuomo C."/>
            <person name="David R."/>
            <person name="Dawoe T."/>
            <person name="Degray S."/>
            <person name="Dodge S."/>
            <person name="Dooley K."/>
            <person name="Dorje P."/>
            <person name="Dorjee K."/>
            <person name="Dorris L."/>
            <person name="Duffey N."/>
            <person name="Dupes A."/>
            <person name="Elkins T."/>
            <person name="Engels R."/>
            <person name="Erickson J."/>
            <person name="Farina A."/>
            <person name="Faro S."/>
            <person name="Ferreira P."/>
            <person name="Fischer H."/>
            <person name="Fitzgerald M."/>
            <person name="Foley K."/>
            <person name="Gage D."/>
            <person name="Galagan J."/>
            <person name="Gearin G."/>
            <person name="Gnerre S."/>
            <person name="Gnirke A."/>
            <person name="Goyette A."/>
            <person name="Graham J."/>
            <person name="Grandbois E."/>
            <person name="Gyaltsen K."/>
            <person name="Hafez N."/>
            <person name="Hagopian D."/>
            <person name="Hagos B."/>
            <person name="Hall J."/>
            <person name="Hatcher B."/>
            <person name="Heller A."/>
            <person name="Higgins H."/>
            <person name="Honan T."/>
            <person name="Horn A."/>
            <person name="Houde N."/>
            <person name="Hughes L."/>
            <person name="Hulme W."/>
            <person name="Husby E."/>
            <person name="Iliev I."/>
            <person name="Jaffe D."/>
            <person name="Jones C."/>
            <person name="Kamal M."/>
            <person name="Kamat A."/>
            <person name="Kamvysselis M."/>
            <person name="Karlsson E."/>
            <person name="Kells C."/>
            <person name="Kieu A."/>
            <person name="Kisner P."/>
            <person name="Kodira C."/>
            <person name="Kulbokas E."/>
            <person name="Labutti K."/>
            <person name="Lama D."/>
            <person name="Landers T."/>
            <person name="Leger J."/>
            <person name="Levine S."/>
            <person name="Lewis D."/>
            <person name="Lewis T."/>
            <person name="Lindblad-toh K."/>
            <person name="Liu X."/>
            <person name="Lokyitsang T."/>
            <person name="Lokyitsang Y."/>
            <person name="Lucien O."/>
            <person name="Lui A."/>
            <person name="Ma L.J."/>
            <person name="Mabbitt R."/>
            <person name="Macdonald J."/>
            <person name="Maclean C."/>
            <person name="Major J."/>
            <person name="Manning J."/>
            <person name="Marabella R."/>
            <person name="Maru K."/>
            <person name="Matthews C."/>
            <person name="Mauceli E."/>
            <person name="Mccarthy M."/>
            <person name="Mcdonough S."/>
            <person name="Mcghee T."/>
            <person name="Meldrim J."/>
            <person name="Meneus L."/>
            <person name="Mesirov J."/>
            <person name="Mihalev A."/>
            <person name="Mihova T."/>
            <person name="Mikkelsen T."/>
            <person name="Mlenga V."/>
            <person name="Moru K."/>
            <person name="Mozes J."/>
            <person name="Mulrain L."/>
            <person name="Munson G."/>
            <person name="Naylor J."/>
            <person name="Newes C."/>
            <person name="Nguyen C."/>
            <person name="Nguyen N."/>
            <person name="Nguyen T."/>
            <person name="Nicol R."/>
            <person name="Nielsen C."/>
            <person name="Nizzari M."/>
            <person name="Norbu C."/>
            <person name="Norbu N."/>
            <person name="O'donnell P."/>
            <person name="Okoawo O."/>
            <person name="O'leary S."/>
            <person name="Omotosho B."/>
            <person name="O'neill K."/>
            <person name="Osman S."/>
            <person name="Parker S."/>
            <person name="Perrin D."/>
            <person name="Phunkhang P."/>
            <person name="Piqani B."/>
            <person name="Purcell S."/>
            <person name="Rachupka T."/>
            <person name="Ramasamy U."/>
            <person name="Rameau R."/>
            <person name="Ray V."/>
            <person name="Raymond C."/>
            <person name="Retta R."/>
            <person name="Richardson S."/>
            <person name="Rise C."/>
            <person name="Rodriguez J."/>
            <person name="Rogers J."/>
            <person name="Rogov P."/>
            <person name="Rutman M."/>
            <person name="Schupbach R."/>
            <person name="Seaman C."/>
            <person name="Settipalli S."/>
            <person name="Sharpe T."/>
            <person name="Sheridan J."/>
            <person name="Sherpa N."/>
            <person name="Shi J."/>
            <person name="Smirnov S."/>
            <person name="Smith C."/>
            <person name="Sougnez C."/>
            <person name="Spencer B."/>
            <person name="Stalker J."/>
            <person name="Stange-thomann N."/>
            <person name="Stavropoulos S."/>
            <person name="Stetson K."/>
            <person name="Stone C."/>
            <person name="Stone S."/>
            <person name="Stubbs M."/>
            <person name="Talamas J."/>
            <person name="Tchuinga P."/>
            <person name="Tenzing P."/>
            <person name="Tesfaye S."/>
            <person name="Theodore J."/>
            <person name="Thoulutsang Y."/>
            <person name="Topham K."/>
            <person name="Towey S."/>
            <person name="Tsamla T."/>
            <person name="Tsomo N."/>
            <person name="Vallee D."/>
            <person name="Vassiliev H."/>
            <person name="Venkataraman V."/>
            <person name="Vinson J."/>
            <person name="Vo A."/>
            <person name="Wade C."/>
            <person name="Wang S."/>
            <person name="Wangchuk T."/>
            <person name="Wangdi T."/>
            <person name="Whittaker C."/>
            <person name="Wilkinson J."/>
            <person name="Wu Y."/>
            <person name="Wyman D."/>
            <person name="Yadav S."/>
            <person name="Yang S."/>
            <person name="Yang X."/>
            <person name="Yeager S."/>
            <person name="Yee E."/>
            <person name="Young G."/>
            <person name="Zainoun J."/>
            <person name="Zembeck L."/>
            <person name="Zimmer A."/>
            <person name="Zody M."/>
            <person name="Lander E."/>
        </authorList>
    </citation>
    <scope>NUCLEOTIDE SEQUENCE [LARGE SCALE GENOMIC DNA]</scope>
</reference>
<dbReference type="Gene3D" id="3.40.1000.30">
    <property type="match status" value="1"/>
</dbReference>
<keyword evidence="3" id="KW-1185">Reference proteome</keyword>
<dbReference type="Ensembl" id="ENSCSAVT00000007570.1">
    <property type="protein sequence ID" value="ENSCSAVP00000007472.1"/>
    <property type="gene ID" value="ENSCSAVG00000004467.1"/>
</dbReference>
<dbReference type="CDD" id="cd17039">
    <property type="entry name" value="Ubl_ubiquitin_like"/>
    <property type="match status" value="1"/>
</dbReference>
<dbReference type="GeneTree" id="ENSGT00390000006670"/>
<dbReference type="InParanoid" id="H2YQ64"/>
<dbReference type="InterPro" id="IPR047118">
    <property type="entry name" value="Fbxo7"/>
</dbReference>
<evidence type="ECO:0000259" key="1">
    <source>
        <dbReference type="Pfam" id="PF11566"/>
    </source>
</evidence>
<accession>H2YQ64</accession>
<dbReference type="AlphaFoldDB" id="H2YQ64"/>
<dbReference type="PANTHER" id="PTHR15537:SF2">
    <property type="entry name" value="F-BOX ONLY PROTEIN 7"/>
    <property type="match status" value="1"/>
</dbReference>
<dbReference type="eggNOG" id="ENOG502QTNJ">
    <property type="taxonomic scope" value="Eukaryota"/>
</dbReference>
<evidence type="ECO:0000313" key="2">
    <source>
        <dbReference type="Ensembl" id="ENSCSAVP00000007472.1"/>
    </source>
</evidence>
<dbReference type="PANTHER" id="PTHR15537">
    <property type="entry name" value="F-BOX ONLY PROTEIN 7"/>
    <property type="match status" value="1"/>
</dbReference>
<dbReference type="Proteomes" id="UP000007875">
    <property type="component" value="Unassembled WGS sequence"/>
</dbReference>
<dbReference type="GO" id="GO:0019901">
    <property type="term" value="F:protein kinase binding"/>
    <property type="evidence" value="ECO:0007669"/>
    <property type="project" value="InterPro"/>
</dbReference>
<reference evidence="2" key="2">
    <citation type="submission" date="2025-08" db="UniProtKB">
        <authorList>
            <consortium name="Ensembl"/>
        </authorList>
    </citation>
    <scope>IDENTIFICATION</scope>
</reference>
<organism evidence="2 3">
    <name type="scientific">Ciona savignyi</name>
    <name type="common">Pacific transparent sea squirt</name>
    <dbReference type="NCBI Taxonomy" id="51511"/>
    <lineage>
        <taxon>Eukaryota</taxon>
        <taxon>Metazoa</taxon>
        <taxon>Chordata</taxon>
        <taxon>Tunicata</taxon>
        <taxon>Ascidiacea</taxon>
        <taxon>Phlebobranchia</taxon>
        <taxon>Cionidae</taxon>
        <taxon>Ciona</taxon>
    </lineage>
</organism>
<sequence length="281" mass="31290">MKVRVRFETRTIVIILNEDSVPLTVAHLKRKVKDVITELHLPPNTTFDLSLNGKTRIGNDHEQLSSIGIVSGDLLKVLVIDTEAAETERFEESVVQESISMTSIGAESTMDSTAAVEEITQPSTSSTYEVPCYHPGPLLLQDYREGQPLPEFLQELYNMESVKTDFQAICLILHSFMLESGFILQGLNPHQAPDIANALRSFVVNLEYTHPAGDDLRFSLTCNPLGQFVLINGLVRPCNNTEEQVLTLQIKSGEFVKKFNVESKPSDSSQVFKDLTKLAHS</sequence>
<protein>
    <recommendedName>
        <fullName evidence="1">PI31 proteasome regulator N-terminal domain-containing protein</fullName>
    </recommendedName>
</protein>
<feature type="domain" description="PI31 proteasome regulator N-terminal" evidence="1">
    <location>
        <begin position="161"/>
        <end position="273"/>
    </location>
</feature>
<dbReference type="GO" id="GO:1903599">
    <property type="term" value="P:positive regulation of autophagy of mitochondrion"/>
    <property type="evidence" value="ECO:0007669"/>
    <property type="project" value="TreeGrafter"/>
</dbReference>
<dbReference type="STRING" id="51511.ENSCSAVP00000007472"/>